<name>A0A914S7E8_PAREQ</name>
<keyword evidence="2" id="KW-1185">Reference proteome</keyword>
<protein>
    <submittedName>
        <fullName evidence="3">Talin central domain-containing protein</fullName>
    </submittedName>
</protein>
<dbReference type="InterPro" id="IPR015224">
    <property type="entry name" value="Talin_cent"/>
</dbReference>
<dbReference type="PANTHER" id="PTHR19981:SF1">
    <property type="entry name" value="RHEA, ISOFORM B"/>
    <property type="match status" value="1"/>
</dbReference>
<dbReference type="PANTHER" id="PTHR19981">
    <property type="entry name" value="TALIN"/>
    <property type="match status" value="1"/>
</dbReference>
<reference evidence="3" key="1">
    <citation type="submission" date="2022-11" db="UniProtKB">
        <authorList>
            <consortium name="WormBaseParasite"/>
        </authorList>
    </citation>
    <scope>IDENTIFICATION</scope>
</reference>
<dbReference type="Proteomes" id="UP000887564">
    <property type="component" value="Unplaced"/>
</dbReference>
<dbReference type="AlphaFoldDB" id="A0A914S7E8"/>
<dbReference type="InterPro" id="IPR036476">
    <property type="entry name" value="Talin_cent_sf"/>
</dbReference>
<dbReference type="GO" id="GO:0005200">
    <property type="term" value="F:structural constituent of cytoskeleton"/>
    <property type="evidence" value="ECO:0007669"/>
    <property type="project" value="InterPro"/>
</dbReference>
<dbReference type="SUPFAM" id="SSF109880">
    <property type="entry name" value="A middle domain of Talin 1"/>
    <property type="match status" value="1"/>
</dbReference>
<evidence type="ECO:0000313" key="3">
    <source>
        <dbReference type="WBParaSite" id="PEQ_0001439801-mRNA-1"/>
    </source>
</evidence>
<dbReference type="GO" id="GO:0030036">
    <property type="term" value="P:actin cytoskeleton organization"/>
    <property type="evidence" value="ECO:0007669"/>
    <property type="project" value="TreeGrafter"/>
</dbReference>
<dbReference type="WBParaSite" id="PEQ_0001439801-mRNA-1">
    <property type="protein sequence ID" value="PEQ_0001439801-mRNA-1"/>
    <property type="gene ID" value="PEQ_0001439801"/>
</dbReference>
<dbReference type="Gene3D" id="1.20.1420.10">
    <property type="entry name" value="Talin, central domain"/>
    <property type="match status" value="1"/>
</dbReference>
<dbReference type="GO" id="GO:0005178">
    <property type="term" value="F:integrin binding"/>
    <property type="evidence" value="ECO:0007669"/>
    <property type="project" value="TreeGrafter"/>
</dbReference>
<accession>A0A914S7E8</accession>
<dbReference type="Pfam" id="PF09141">
    <property type="entry name" value="Talin_middle"/>
    <property type="match status" value="1"/>
</dbReference>
<sequence length="119" mass="13200">GQRARVIDSQERAQRALVGTIEASIRAVERAEEEMEKPVQIELPRFTDDPTSRRWVETKVEVEKQKVVQLTAVPDEIDSRVGTAIATIGSNLPEMGRGVRELAALMPDERRAGGMLFAS</sequence>
<evidence type="ECO:0000259" key="1">
    <source>
        <dbReference type="Pfam" id="PF09141"/>
    </source>
</evidence>
<evidence type="ECO:0000313" key="2">
    <source>
        <dbReference type="Proteomes" id="UP000887564"/>
    </source>
</evidence>
<dbReference type="GO" id="GO:0005886">
    <property type="term" value="C:plasma membrane"/>
    <property type="evidence" value="ECO:0007669"/>
    <property type="project" value="TreeGrafter"/>
</dbReference>
<proteinExistence type="predicted"/>
<dbReference type="GO" id="GO:0001726">
    <property type="term" value="C:ruffle"/>
    <property type="evidence" value="ECO:0007669"/>
    <property type="project" value="InterPro"/>
</dbReference>
<dbReference type="GO" id="GO:0098609">
    <property type="term" value="P:cell-cell adhesion"/>
    <property type="evidence" value="ECO:0007669"/>
    <property type="project" value="TreeGrafter"/>
</dbReference>
<dbReference type="GO" id="GO:0005925">
    <property type="term" value="C:focal adhesion"/>
    <property type="evidence" value="ECO:0007669"/>
    <property type="project" value="InterPro"/>
</dbReference>
<dbReference type="GO" id="GO:0005737">
    <property type="term" value="C:cytoplasm"/>
    <property type="evidence" value="ECO:0007669"/>
    <property type="project" value="TreeGrafter"/>
</dbReference>
<feature type="domain" description="Talin central" evidence="1">
    <location>
        <begin position="13"/>
        <end position="118"/>
    </location>
</feature>
<organism evidence="2 3">
    <name type="scientific">Parascaris equorum</name>
    <name type="common">Equine roundworm</name>
    <dbReference type="NCBI Taxonomy" id="6256"/>
    <lineage>
        <taxon>Eukaryota</taxon>
        <taxon>Metazoa</taxon>
        <taxon>Ecdysozoa</taxon>
        <taxon>Nematoda</taxon>
        <taxon>Chromadorea</taxon>
        <taxon>Rhabditida</taxon>
        <taxon>Spirurina</taxon>
        <taxon>Ascaridomorpha</taxon>
        <taxon>Ascaridoidea</taxon>
        <taxon>Ascarididae</taxon>
        <taxon>Parascaris</taxon>
    </lineage>
</organism>